<dbReference type="PANTHER" id="PTHR44757:SF2">
    <property type="entry name" value="BIOFILM ARCHITECTURE MAINTENANCE PROTEIN MBAA"/>
    <property type="match status" value="1"/>
</dbReference>
<name>A0A1X0Y5E2_9BACT</name>
<evidence type="ECO:0000313" key="7">
    <source>
        <dbReference type="EMBL" id="ORJ60254.1"/>
    </source>
</evidence>
<evidence type="ECO:0000259" key="6">
    <source>
        <dbReference type="PROSITE" id="PS50887"/>
    </source>
</evidence>
<evidence type="ECO:0000313" key="8">
    <source>
        <dbReference type="Proteomes" id="UP000193136"/>
    </source>
</evidence>
<dbReference type="FunFam" id="3.30.70.270:FF:000001">
    <property type="entry name" value="Diguanylate cyclase domain protein"/>
    <property type="match status" value="1"/>
</dbReference>
<sequence length="804" mass="89796">MRGAGSRRGPMKALQNQDPPTWLHNLMTFESADGAVSEDSRQFTSARGRTILVAQARWLLLLVFALYGLAAAVTFASSRYGLFVDTAQIVTLLVAVVTVFGYNTLCHFYYPVISRLRYVDHLQILFDLILVTLLVHYSGGAASWFWPVYLVVSIEAAVLLERRRQVLAMGSLGSLLYGGLLLAEYHGWVASVAMPFVDPILHSDGLYLGLSWFWVCVLNATVALISAFLMRIIRRENQAHRESEQRLVSFLDTANDLIFCVREDGSFIYTNRSWQQTLGYDSESLPQLKLQDIVQQDDKSRCISAFNNLLDGNSGGAIEGKMTARDGRAVNVEGSMTCSRQEDGERLVWGICRDITERKRAQDQLYHLAHHDALTGLPNRTNFIERLQQELAMAKRIGREVAVLFLDLDRFKMINDTLGHDSGDALLVEVAARLKKLLRETDAVGRLGGDEFAIVLGNLNCSADAERVAEKILKILAEPLQVNEHELFITTSIGVSHFPAHHNSPEELVKKADIAMYSAKAQGRNNFKVYNRAMDFDSERRMILETGIRRALERDEFRIHYQPKVDASTGEVTSLEALLRWQHPDLGLLPPADFISLAEETGLIFSIGEWVLRQVCHQVREWADLGLGDVRVAVNLSGYQLQQQNLVGQISQALEDAGVSPECLELEVTETVVMQNPDFAVAILRQLKELGICISIDDFGTGYSSLSHLRRFSINTLKIDKSFVQEVERNATDAAITQAIIAMGKSLDLKIVAEGVETEGQLEFLRGHDCHEIQGYLFSQPVAVDKVTEILRNGLDLKSLQAAT</sequence>
<feature type="transmembrane region" description="Helical" evidence="2">
    <location>
        <begin position="122"/>
        <end position="138"/>
    </location>
</feature>
<dbReference type="GO" id="GO:0071111">
    <property type="term" value="F:cyclic-guanylate-specific phosphodiesterase activity"/>
    <property type="evidence" value="ECO:0007669"/>
    <property type="project" value="UniProtKB-EC"/>
</dbReference>
<evidence type="ECO:0000259" key="4">
    <source>
        <dbReference type="PROSITE" id="PS50113"/>
    </source>
</evidence>
<comment type="caution">
    <text evidence="7">The sequence shown here is derived from an EMBL/GenBank/DDBJ whole genome shotgun (WGS) entry which is preliminary data.</text>
</comment>
<dbReference type="Gene3D" id="3.30.450.20">
    <property type="entry name" value="PAS domain"/>
    <property type="match status" value="1"/>
</dbReference>
<feature type="domain" description="EAL" evidence="5">
    <location>
        <begin position="541"/>
        <end position="795"/>
    </location>
</feature>
<dbReference type="Proteomes" id="UP000193136">
    <property type="component" value="Unassembled WGS sequence"/>
</dbReference>
<dbReference type="EMBL" id="NAAD01000009">
    <property type="protein sequence ID" value="ORJ60254.1"/>
    <property type="molecule type" value="Genomic_DNA"/>
</dbReference>
<dbReference type="InterPro" id="IPR043128">
    <property type="entry name" value="Rev_trsase/Diguanyl_cyclase"/>
</dbReference>
<dbReference type="FunFam" id="3.20.20.450:FF:000001">
    <property type="entry name" value="Cyclic di-GMP phosphodiesterase yahA"/>
    <property type="match status" value="1"/>
</dbReference>
<dbReference type="STRING" id="1969733.B5V00_08355"/>
<feature type="domain" description="GGDEF" evidence="6">
    <location>
        <begin position="399"/>
        <end position="532"/>
    </location>
</feature>
<evidence type="ECO:0000256" key="2">
    <source>
        <dbReference type="SAM" id="Phobius"/>
    </source>
</evidence>
<dbReference type="PROSITE" id="PS50887">
    <property type="entry name" value="GGDEF"/>
    <property type="match status" value="1"/>
</dbReference>
<dbReference type="Pfam" id="PF00563">
    <property type="entry name" value="EAL"/>
    <property type="match status" value="1"/>
</dbReference>
<comment type="catalytic activity">
    <reaction evidence="1">
        <text>3',3'-c-di-GMP + H2O = 5'-phosphoguanylyl(3'-&gt;5')guanosine + H(+)</text>
        <dbReference type="Rhea" id="RHEA:24902"/>
        <dbReference type="ChEBI" id="CHEBI:15377"/>
        <dbReference type="ChEBI" id="CHEBI:15378"/>
        <dbReference type="ChEBI" id="CHEBI:58754"/>
        <dbReference type="ChEBI" id="CHEBI:58805"/>
        <dbReference type="EC" id="3.1.4.52"/>
    </reaction>
    <physiologicalReaction direction="left-to-right" evidence="1">
        <dbReference type="Rhea" id="RHEA:24903"/>
    </physiologicalReaction>
</comment>
<feature type="transmembrane region" description="Helical" evidence="2">
    <location>
        <begin position="172"/>
        <end position="191"/>
    </location>
</feature>
<dbReference type="SMART" id="SM00052">
    <property type="entry name" value="EAL"/>
    <property type="match status" value="1"/>
</dbReference>
<dbReference type="NCBIfam" id="TIGR00254">
    <property type="entry name" value="GGDEF"/>
    <property type="match status" value="1"/>
</dbReference>
<feature type="transmembrane region" description="Helical" evidence="2">
    <location>
        <begin position="89"/>
        <end position="110"/>
    </location>
</feature>
<dbReference type="PROSITE" id="PS50113">
    <property type="entry name" value="PAC"/>
    <property type="match status" value="1"/>
</dbReference>
<dbReference type="AlphaFoldDB" id="A0A1X0Y5E2"/>
<dbReference type="SMART" id="SM00091">
    <property type="entry name" value="PAS"/>
    <property type="match status" value="1"/>
</dbReference>
<protein>
    <submittedName>
        <fullName evidence="7">GGDEF domain-containing protein</fullName>
    </submittedName>
</protein>
<dbReference type="CDD" id="cd01949">
    <property type="entry name" value="GGDEF"/>
    <property type="match status" value="1"/>
</dbReference>
<evidence type="ECO:0000256" key="1">
    <source>
        <dbReference type="ARBA" id="ARBA00051114"/>
    </source>
</evidence>
<dbReference type="SMART" id="SM00267">
    <property type="entry name" value="GGDEF"/>
    <property type="match status" value="1"/>
</dbReference>
<keyword evidence="2" id="KW-0472">Membrane</keyword>
<feature type="domain" description="PAS" evidence="3">
    <location>
        <begin position="243"/>
        <end position="313"/>
    </location>
</feature>
<feature type="domain" description="PAC" evidence="4">
    <location>
        <begin position="316"/>
        <end position="367"/>
    </location>
</feature>
<dbReference type="InterPro" id="IPR052155">
    <property type="entry name" value="Biofilm_reg_signaling"/>
</dbReference>
<dbReference type="InterPro" id="IPR000014">
    <property type="entry name" value="PAS"/>
</dbReference>
<dbReference type="SUPFAM" id="SSF141868">
    <property type="entry name" value="EAL domain-like"/>
    <property type="match status" value="1"/>
</dbReference>
<dbReference type="InterPro" id="IPR029787">
    <property type="entry name" value="Nucleotide_cyclase"/>
</dbReference>
<dbReference type="InterPro" id="IPR013656">
    <property type="entry name" value="PAS_4"/>
</dbReference>
<dbReference type="InterPro" id="IPR035919">
    <property type="entry name" value="EAL_sf"/>
</dbReference>
<dbReference type="PANTHER" id="PTHR44757">
    <property type="entry name" value="DIGUANYLATE CYCLASE DGCP"/>
    <property type="match status" value="1"/>
</dbReference>
<dbReference type="Gene3D" id="3.20.20.450">
    <property type="entry name" value="EAL domain"/>
    <property type="match status" value="1"/>
</dbReference>
<keyword evidence="2" id="KW-1133">Transmembrane helix</keyword>
<feature type="transmembrane region" description="Helical" evidence="2">
    <location>
        <begin position="58"/>
        <end position="77"/>
    </location>
</feature>
<dbReference type="PROSITE" id="PS50883">
    <property type="entry name" value="EAL"/>
    <property type="match status" value="1"/>
</dbReference>
<dbReference type="Gene3D" id="3.30.70.270">
    <property type="match status" value="1"/>
</dbReference>
<accession>A0A1X0Y5E2</accession>
<evidence type="ECO:0000259" key="3">
    <source>
        <dbReference type="PROSITE" id="PS50112"/>
    </source>
</evidence>
<dbReference type="NCBIfam" id="TIGR00229">
    <property type="entry name" value="sensory_box"/>
    <property type="match status" value="1"/>
</dbReference>
<dbReference type="OrthoDB" id="9777298at2"/>
<dbReference type="InterPro" id="IPR000700">
    <property type="entry name" value="PAS-assoc_C"/>
</dbReference>
<dbReference type="Pfam" id="PF00990">
    <property type="entry name" value="GGDEF"/>
    <property type="match status" value="1"/>
</dbReference>
<keyword evidence="8" id="KW-1185">Reference proteome</keyword>
<dbReference type="CDD" id="cd00130">
    <property type="entry name" value="PAS"/>
    <property type="match status" value="1"/>
</dbReference>
<dbReference type="SUPFAM" id="SSF55785">
    <property type="entry name" value="PYP-like sensor domain (PAS domain)"/>
    <property type="match status" value="1"/>
</dbReference>
<dbReference type="PROSITE" id="PS50112">
    <property type="entry name" value="PAS"/>
    <property type="match status" value="1"/>
</dbReference>
<reference evidence="7 8" key="1">
    <citation type="submission" date="2017-03" db="EMBL/GenBank/DDBJ databases">
        <title>Genome sequence of Geothermobacter sp. EPR-M, Deep-Sea Iron Reducer.</title>
        <authorList>
            <person name="Tully B."/>
            <person name="Savalia P."/>
            <person name="Abuyen K."/>
            <person name="Baughan C."/>
            <person name="Romero E."/>
            <person name="Ronkowski C."/>
            <person name="Torres B."/>
            <person name="Tremblay J."/>
            <person name="Trujillo A."/>
            <person name="Tyler M."/>
            <person name="Perez-Rodriguez I."/>
            <person name="Amend J."/>
        </authorList>
    </citation>
    <scope>NUCLEOTIDE SEQUENCE [LARGE SCALE GENOMIC DNA]</scope>
    <source>
        <strain evidence="7 8">EPR-M</strain>
    </source>
</reference>
<keyword evidence="2" id="KW-0812">Transmembrane</keyword>
<dbReference type="SUPFAM" id="SSF55073">
    <property type="entry name" value="Nucleotide cyclase"/>
    <property type="match status" value="1"/>
</dbReference>
<dbReference type="InterPro" id="IPR000160">
    <property type="entry name" value="GGDEF_dom"/>
</dbReference>
<feature type="transmembrane region" description="Helical" evidence="2">
    <location>
        <begin position="211"/>
        <end position="233"/>
    </location>
</feature>
<dbReference type="Pfam" id="PF08448">
    <property type="entry name" value="PAS_4"/>
    <property type="match status" value="1"/>
</dbReference>
<dbReference type="GO" id="GO:0071732">
    <property type="term" value="P:cellular response to nitric oxide"/>
    <property type="evidence" value="ECO:0007669"/>
    <property type="project" value="UniProtKB-ARBA"/>
</dbReference>
<proteinExistence type="predicted"/>
<dbReference type="InterPro" id="IPR035965">
    <property type="entry name" value="PAS-like_dom_sf"/>
</dbReference>
<evidence type="ECO:0000259" key="5">
    <source>
        <dbReference type="PROSITE" id="PS50883"/>
    </source>
</evidence>
<organism evidence="7 8">
    <name type="scientific">Geothermobacter hydrogeniphilus</name>
    <dbReference type="NCBI Taxonomy" id="1969733"/>
    <lineage>
        <taxon>Bacteria</taxon>
        <taxon>Pseudomonadati</taxon>
        <taxon>Thermodesulfobacteriota</taxon>
        <taxon>Desulfuromonadia</taxon>
        <taxon>Desulfuromonadales</taxon>
        <taxon>Geothermobacteraceae</taxon>
        <taxon>Geothermobacter</taxon>
    </lineage>
</organism>
<gene>
    <name evidence="7" type="ORF">B5V00_08355</name>
</gene>
<dbReference type="InterPro" id="IPR001633">
    <property type="entry name" value="EAL_dom"/>
</dbReference>
<dbReference type="CDD" id="cd01948">
    <property type="entry name" value="EAL"/>
    <property type="match status" value="1"/>
</dbReference>